<protein>
    <recommendedName>
        <fullName evidence="4">DUF3829 domain-containing protein</fullName>
    </recommendedName>
</protein>
<dbReference type="PROSITE" id="PS51257">
    <property type="entry name" value="PROKAR_LIPOPROTEIN"/>
    <property type="match status" value="1"/>
</dbReference>
<feature type="compositionally biased region" description="Acidic residues" evidence="1">
    <location>
        <begin position="60"/>
        <end position="74"/>
    </location>
</feature>
<organism evidence="2 3">
    <name type="scientific">Halohasta litorea</name>
    <dbReference type="NCBI Taxonomy" id="869891"/>
    <lineage>
        <taxon>Archaea</taxon>
        <taxon>Methanobacteriati</taxon>
        <taxon>Methanobacteriota</taxon>
        <taxon>Stenosarchaea group</taxon>
        <taxon>Halobacteria</taxon>
        <taxon>Halobacteriales</taxon>
        <taxon>Haloferacaceae</taxon>
        <taxon>Halohasta</taxon>
    </lineage>
</organism>
<dbReference type="AlphaFoldDB" id="A0ABD6D8I3"/>
<comment type="caution">
    <text evidence="2">The sequence shown here is derived from an EMBL/GenBank/DDBJ whole genome shotgun (WGS) entry which is preliminary data.</text>
</comment>
<dbReference type="RefSeq" id="WP_256395525.1">
    <property type="nucleotide sequence ID" value="NZ_JANHDJ010000002.1"/>
</dbReference>
<feature type="compositionally biased region" description="Low complexity" evidence="1">
    <location>
        <begin position="44"/>
        <end position="59"/>
    </location>
</feature>
<dbReference type="Proteomes" id="UP001597052">
    <property type="component" value="Unassembled WGS sequence"/>
</dbReference>
<evidence type="ECO:0000256" key="1">
    <source>
        <dbReference type="SAM" id="MobiDB-lite"/>
    </source>
</evidence>
<feature type="region of interest" description="Disordered" evidence="1">
    <location>
        <begin position="17"/>
        <end position="82"/>
    </location>
</feature>
<evidence type="ECO:0000313" key="2">
    <source>
        <dbReference type="EMBL" id="MFD1642100.1"/>
    </source>
</evidence>
<evidence type="ECO:0000313" key="3">
    <source>
        <dbReference type="Proteomes" id="UP001597052"/>
    </source>
</evidence>
<name>A0ABD6D8I3_9EURY</name>
<reference evidence="2 3" key="1">
    <citation type="journal article" date="2019" name="Int. J. Syst. Evol. Microbiol.">
        <title>The Global Catalogue of Microorganisms (GCM) 10K type strain sequencing project: providing services to taxonomists for standard genome sequencing and annotation.</title>
        <authorList>
            <consortium name="The Broad Institute Genomics Platform"/>
            <consortium name="The Broad Institute Genome Sequencing Center for Infectious Disease"/>
            <person name="Wu L."/>
            <person name="Ma J."/>
        </authorList>
    </citation>
    <scope>NUCLEOTIDE SEQUENCE [LARGE SCALE GENOMIC DNA]</scope>
    <source>
        <strain evidence="2 3">CGMCC 1.10593</strain>
    </source>
</reference>
<accession>A0ABD6D8I3</accession>
<keyword evidence="3" id="KW-1185">Reference proteome</keyword>
<evidence type="ECO:0008006" key="4">
    <source>
        <dbReference type="Google" id="ProtNLM"/>
    </source>
</evidence>
<gene>
    <name evidence="2" type="ORF">ACFSBW_09480</name>
</gene>
<feature type="compositionally biased region" description="Acidic residues" evidence="1">
    <location>
        <begin position="22"/>
        <end position="43"/>
    </location>
</feature>
<proteinExistence type="predicted"/>
<sequence length="315" mass="35674">MDRRTYLVVGGTVAVSGCLGVLEDEESQPDQDAETTAEPDPEQEAPAPDSEGADSQTETSEPEQEPEPEPEPEGDDRQQTDDEIELERSISRAEDQFRRALSEYGRSAEFEEPTLLHVLPSTEIETNNAREHLNRASDILWTESRDLATTEDQRQQVREYRTYDDLITDLATIQRYIHGAYSRIGSTDDEEIYSSGPSELASAKRDHEALGKEIADKEMYMTELQTKFEQQRWQIKLVERMFAGLVTVKGTAYIDDQSATQLDLARSAFETVRNELRDTTSAPPDDVTDEAFLELVEAWYELTDQTFRDVSTDAS</sequence>
<dbReference type="EMBL" id="JBHUDM010000002">
    <property type="protein sequence ID" value="MFD1642100.1"/>
    <property type="molecule type" value="Genomic_DNA"/>
</dbReference>